<comment type="caution">
    <text evidence="1">The sequence shown here is derived from an EMBL/GenBank/DDBJ whole genome shotgun (WGS) entry which is preliminary data.</text>
</comment>
<dbReference type="EMBL" id="JAHYIQ010000022">
    <property type="protein sequence ID" value="KAK1122608.1"/>
    <property type="molecule type" value="Genomic_DNA"/>
</dbReference>
<protein>
    <submittedName>
        <fullName evidence="1">Uncharacterized protein</fullName>
    </submittedName>
</protein>
<gene>
    <name evidence="1" type="ORF">K0M31_009052</name>
</gene>
<organism evidence="1 2">
    <name type="scientific">Melipona bicolor</name>
    <dbReference type="NCBI Taxonomy" id="60889"/>
    <lineage>
        <taxon>Eukaryota</taxon>
        <taxon>Metazoa</taxon>
        <taxon>Ecdysozoa</taxon>
        <taxon>Arthropoda</taxon>
        <taxon>Hexapoda</taxon>
        <taxon>Insecta</taxon>
        <taxon>Pterygota</taxon>
        <taxon>Neoptera</taxon>
        <taxon>Endopterygota</taxon>
        <taxon>Hymenoptera</taxon>
        <taxon>Apocrita</taxon>
        <taxon>Aculeata</taxon>
        <taxon>Apoidea</taxon>
        <taxon>Anthophila</taxon>
        <taxon>Apidae</taxon>
        <taxon>Melipona</taxon>
    </lineage>
</organism>
<evidence type="ECO:0000313" key="2">
    <source>
        <dbReference type="Proteomes" id="UP001177670"/>
    </source>
</evidence>
<evidence type="ECO:0000313" key="1">
    <source>
        <dbReference type="EMBL" id="KAK1122608.1"/>
    </source>
</evidence>
<dbReference type="Proteomes" id="UP001177670">
    <property type="component" value="Unassembled WGS sequence"/>
</dbReference>
<keyword evidence="2" id="KW-1185">Reference proteome</keyword>
<name>A0AA40FNT9_9HYME</name>
<reference evidence="1" key="1">
    <citation type="submission" date="2021-10" db="EMBL/GenBank/DDBJ databases">
        <title>Melipona bicolor Genome sequencing and assembly.</title>
        <authorList>
            <person name="Araujo N.S."/>
            <person name="Arias M.C."/>
        </authorList>
    </citation>
    <scope>NUCLEOTIDE SEQUENCE</scope>
    <source>
        <strain evidence="1">USP_2M_L1-L4_2017</strain>
        <tissue evidence="1">Whole body</tissue>
    </source>
</reference>
<sequence>MEANTPGPKWELKAVVNGVGQSSIPLYAAAFSLHPFAPLFRSSHPLTSHRVDRDSSSLPSPPLAFISGQPRSRRNTVFGLLPFPLLLPSRNTADQTFLSSPFGPDPSILPFAISRIA</sequence>
<proteinExistence type="predicted"/>
<dbReference type="AlphaFoldDB" id="A0AA40FNT9"/>
<accession>A0AA40FNT9</accession>